<dbReference type="EMBL" id="QEAN01000039">
    <property type="protein sequence ID" value="TPX52305.1"/>
    <property type="molecule type" value="Genomic_DNA"/>
</dbReference>
<gene>
    <name evidence="1" type="ORF">SeMB42_g01512</name>
</gene>
<accession>A0A507DM39</accession>
<dbReference type="AlphaFoldDB" id="A0A507DM39"/>
<comment type="caution">
    <text evidence="1">The sequence shown here is derived from an EMBL/GenBank/DDBJ whole genome shotgun (WGS) entry which is preliminary data.</text>
</comment>
<evidence type="ECO:0000313" key="2">
    <source>
        <dbReference type="Proteomes" id="UP000317494"/>
    </source>
</evidence>
<reference evidence="1 2" key="1">
    <citation type="journal article" date="2019" name="Sci. Rep.">
        <title>Comparative genomics of chytrid fungi reveal insights into the obligate biotrophic and pathogenic lifestyle of Synchytrium endobioticum.</title>
        <authorList>
            <person name="van de Vossenberg B.T.L.H."/>
            <person name="Warris S."/>
            <person name="Nguyen H.D.T."/>
            <person name="van Gent-Pelzer M.P.E."/>
            <person name="Joly D.L."/>
            <person name="van de Geest H.C."/>
            <person name="Bonants P.J.M."/>
            <person name="Smith D.S."/>
            <person name="Levesque C.A."/>
            <person name="van der Lee T.A.J."/>
        </authorList>
    </citation>
    <scope>NUCLEOTIDE SEQUENCE [LARGE SCALE GENOMIC DNA]</scope>
    <source>
        <strain evidence="1 2">MB42</strain>
    </source>
</reference>
<dbReference type="VEuPathDB" id="FungiDB:SeMB42_g01512"/>
<dbReference type="Gene3D" id="3.10.180.10">
    <property type="entry name" value="2,3-Dihydroxybiphenyl 1,2-Dioxygenase, domain 1"/>
    <property type="match status" value="1"/>
</dbReference>
<organism evidence="1 2">
    <name type="scientific">Synchytrium endobioticum</name>
    <dbReference type="NCBI Taxonomy" id="286115"/>
    <lineage>
        <taxon>Eukaryota</taxon>
        <taxon>Fungi</taxon>
        <taxon>Fungi incertae sedis</taxon>
        <taxon>Chytridiomycota</taxon>
        <taxon>Chytridiomycota incertae sedis</taxon>
        <taxon>Chytridiomycetes</taxon>
        <taxon>Synchytriales</taxon>
        <taxon>Synchytriaceae</taxon>
        <taxon>Synchytrium</taxon>
    </lineage>
</organism>
<dbReference type="SUPFAM" id="SSF54593">
    <property type="entry name" value="Glyoxalase/Bleomycin resistance protein/Dihydroxybiphenyl dioxygenase"/>
    <property type="match status" value="1"/>
</dbReference>
<protein>
    <submittedName>
        <fullName evidence="1">Uncharacterized protein</fullName>
    </submittedName>
</protein>
<proteinExistence type="predicted"/>
<evidence type="ECO:0000313" key="1">
    <source>
        <dbReference type="EMBL" id="TPX52305.1"/>
    </source>
</evidence>
<dbReference type="Proteomes" id="UP000317494">
    <property type="component" value="Unassembled WGS sequence"/>
</dbReference>
<name>A0A507DM39_9FUNG</name>
<sequence length="206" mass="23702">MHFVAHVYTDTVEEFNWHVVLRLQIAEPKNEEFRKQKTPKKISISSSDLAQQKKWWRFCNLDANVTRVEEDVVQGALMTHPIYALPAALARGADIRLSGTIKLRNSVKGRKDHTSTTSLEKDVQRLAKFYKNVLGFTELTGPPFDFEGMWLALPNQYQATRYQPDDSNHPSLGTISLHVMERHETRLPVNDSVFCGSDGKWRFQED</sequence>
<dbReference type="InterPro" id="IPR029068">
    <property type="entry name" value="Glyas_Bleomycin-R_OHBP_Dase"/>
</dbReference>
<keyword evidence="2" id="KW-1185">Reference proteome</keyword>